<sequence length="115" mass="12524">MSAAPKMWAPRLRELLFATTTQPGPTATERALVQADQNAHLLSDLAASILRAVGTHRCNDCGDAITMTAAAGVAEYAAYQRWLGRHERCDEIDGLRDHLQAIRDRRAAADGRVAL</sequence>
<evidence type="ECO:0000313" key="2">
    <source>
        <dbReference type="EMBL" id="TLH51489.1"/>
    </source>
</evidence>
<protein>
    <submittedName>
        <fullName evidence="2">Uncharacterized protein</fullName>
    </submittedName>
</protein>
<dbReference type="KEGG" id="mmuc:C1S78_003175"/>
<dbReference type="AlphaFoldDB" id="A0A8H2J8Z7"/>
<reference evidence="1 3" key="2">
    <citation type="journal article" date="2019" name="BMC Evol. Biol.">
        <title>Comparative genomics of Mycobacterium mucogenicum and Mycobacterium neoaurum clade members emphasizing tRNA and non-coding RNA.</title>
        <authorList>
            <person name="Behra P.R.K."/>
            <person name="Pettersson B.M.F."/>
            <person name="Das S."/>
            <person name="Dasgupta S."/>
            <person name="Kirsebom L.A."/>
        </authorList>
    </citation>
    <scope>NUCLEOTIDE SEQUENCE [LARGE SCALE GENOMIC DNA]</scope>
    <source>
        <strain evidence="1 3">DSM 44124</strain>
    </source>
</reference>
<keyword evidence="3" id="KW-1185">Reference proteome</keyword>
<organism evidence="2">
    <name type="scientific">Mycolicibacterium mucogenicum DSM 44124</name>
    <dbReference type="NCBI Taxonomy" id="1226753"/>
    <lineage>
        <taxon>Bacteria</taxon>
        <taxon>Bacillati</taxon>
        <taxon>Actinomycetota</taxon>
        <taxon>Actinomycetes</taxon>
        <taxon>Mycobacteriales</taxon>
        <taxon>Mycobacteriaceae</taxon>
        <taxon>Mycolicibacterium</taxon>
    </lineage>
</organism>
<dbReference type="GeneID" id="76723887"/>
<reference evidence="2" key="1">
    <citation type="submission" date="2018-01" db="EMBL/GenBank/DDBJ databases">
        <title>Comparative genomics of Mycobacterium mucogenicum and Mycobacterium neoaurum clade members emphasizing tRNA and non-coding RNA.</title>
        <authorList>
            <person name="Behra P.R.K."/>
            <person name="Pettersson B.M.F."/>
            <person name="Das S."/>
            <person name="Dasgupta S."/>
            <person name="Kirsebom L.A."/>
        </authorList>
    </citation>
    <scope>NUCLEOTIDE SEQUENCE</scope>
    <source>
        <strain evidence="2">DSM 44124</strain>
    </source>
</reference>
<name>A0A8H2J8Z7_MYCMU</name>
<proteinExistence type="predicted"/>
<evidence type="ECO:0000313" key="1">
    <source>
        <dbReference type="EMBL" id="QPG70043.1"/>
    </source>
</evidence>
<dbReference type="EMBL" id="CP062008">
    <property type="protein sequence ID" value="QPG70043.1"/>
    <property type="molecule type" value="Genomic_DNA"/>
</dbReference>
<dbReference type="RefSeq" id="WP_053854546.1">
    <property type="nucleotide sequence ID" value="NZ_ANBS01000001.1"/>
</dbReference>
<reference evidence="1 3" key="3">
    <citation type="journal article" date="2019" name="Sci. Rep.">
        <title>Insight into the biology of Mycobacterium mucogenicum and Mycobacterium neoaurum clade members.</title>
        <authorList>
            <person name="Behra P.R.K."/>
            <person name="Pettersson B.M.F."/>
            <person name="Ramesh M."/>
            <person name="Dasgupta S."/>
            <person name="Kirsebom L.A."/>
        </authorList>
    </citation>
    <scope>NUCLEOTIDE SEQUENCE [LARGE SCALE GENOMIC DNA]</scope>
    <source>
        <strain evidence="1 3">DSM 44124</strain>
    </source>
</reference>
<accession>A0A8H2J8Z7</accession>
<dbReference type="EMBL" id="POTL01000001">
    <property type="protein sequence ID" value="TLH51489.1"/>
    <property type="molecule type" value="Genomic_DNA"/>
</dbReference>
<gene>
    <name evidence="1" type="ORF">C1S78_003175</name>
    <name evidence="2" type="ORF">C1S78_03180</name>
</gene>
<evidence type="ECO:0000313" key="3">
    <source>
        <dbReference type="Proteomes" id="UP000309231"/>
    </source>
</evidence>
<dbReference type="Proteomes" id="UP000309231">
    <property type="component" value="Chromosome"/>
</dbReference>